<dbReference type="InterPro" id="IPR014729">
    <property type="entry name" value="Rossmann-like_a/b/a_fold"/>
</dbReference>
<organism evidence="6">
    <name type="scientific">gut metagenome</name>
    <dbReference type="NCBI Taxonomy" id="749906"/>
    <lineage>
        <taxon>unclassified sequences</taxon>
        <taxon>metagenomes</taxon>
        <taxon>organismal metagenomes</taxon>
    </lineage>
</organism>
<dbReference type="PANTHER" id="PTHR43311">
    <property type="entry name" value="GLUTAMATE--TRNA LIGASE"/>
    <property type="match status" value="1"/>
</dbReference>
<dbReference type="GO" id="GO:0006424">
    <property type="term" value="P:glutamyl-tRNA aminoacylation"/>
    <property type="evidence" value="ECO:0007669"/>
    <property type="project" value="TreeGrafter"/>
</dbReference>
<dbReference type="InterPro" id="IPR020058">
    <property type="entry name" value="Glu/Gln-tRNA-synth_Ib_cat-dom"/>
</dbReference>
<evidence type="ECO:0000256" key="4">
    <source>
        <dbReference type="ARBA" id="ARBA00023146"/>
    </source>
</evidence>
<evidence type="ECO:0000259" key="5">
    <source>
        <dbReference type="Pfam" id="PF00749"/>
    </source>
</evidence>
<protein>
    <submittedName>
        <fullName evidence="6">Glutamate--tRNA ligase</fullName>
    </submittedName>
</protein>
<evidence type="ECO:0000313" key="6">
    <source>
        <dbReference type="EMBL" id="EJX02290.1"/>
    </source>
</evidence>
<evidence type="ECO:0000256" key="1">
    <source>
        <dbReference type="ARBA" id="ARBA00022598"/>
    </source>
</evidence>
<comment type="caution">
    <text evidence="6">The sequence shown here is derived from an EMBL/GenBank/DDBJ whole genome shotgun (WGS) entry which is preliminary data.</text>
</comment>
<dbReference type="Gene3D" id="3.40.50.620">
    <property type="entry name" value="HUPs"/>
    <property type="match status" value="1"/>
</dbReference>
<dbReference type="SUPFAM" id="SSF52374">
    <property type="entry name" value="Nucleotidylyl transferase"/>
    <property type="match status" value="1"/>
</dbReference>
<sequence>MRRSDGVFAYQLAVVVDDALMGVTEVVRGCDLLDSTPMQLYLYELLNLQAPQFFHIPLLTAMDGRRLAKRDGDLEIAKLRSHYGSPEPIIGQLAYWAGQLKKPEPITAQELLPIFDKSRIPLENIKVNPLELLK</sequence>
<name>J9GQF5_9ZZZZ</name>
<proteinExistence type="predicted"/>
<evidence type="ECO:0000256" key="2">
    <source>
        <dbReference type="ARBA" id="ARBA00022741"/>
    </source>
</evidence>
<reference evidence="6" key="1">
    <citation type="journal article" date="2012" name="PLoS ONE">
        <title>Gene sets for utilization of primary and secondary nutrition supplies in the distal gut of endangered iberian lynx.</title>
        <authorList>
            <person name="Alcaide M."/>
            <person name="Messina E."/>
            <person name="Richter M."/>
            <person name="Bargiela R."/>
            <person name="Peplies J."/>
            <person name="Huws S.A."/>
            <person name="Newbold C.J."/>
            <person name="Golyshin P.N."/>
            <person name="Simon M.A."/>
            <person name="Lopez G."/>
            <person name="Yakimov M.M."/>
            <person name="Ferrer M."/>
        </authorList>
    </citation>
    <scope>NUCLEOTIDE SEQUENCE</scope>
</reference>
<dbReference type="PANTHER" id="PTHR43311:SF1">
    <property type="entry name" value="GLUTAMYL-Q TRNA(ASP) SYNTHETASE"/>
    <property type="match status" value="1"/>
</dbReference>
<dbReference type="GO" id="GO:0005829">
    <property type="term" value="C:cytosol"/>
    <property type="evidence" value="ECO:0007669"/>
    <property type="project" value="TreeGrafter"/>
</dbReference>
<dbReference type="GO" id="GO:0004818">
    <property type="term" value="F:glutamate-tRNA ligase activity"/>
    <property type="evidence" value="ECO:0007669"/>
    <property type="project" value="TreeGrafter"/>
</dbReference>
<dbReference type="InterPro" id="IPR049940">
    <property type="entry name" value="GluQ/Sye"/>
</dbReference>
<keyword evidence="4" id="KW-0030">Aminoacyl-tRNA synthetase</keyword>
<gene>
    <name evidence="6" type="ORF">EVA_09605</name>
</gene>
<keyword evidence="2" id="KW-0547">Nucleotide-binding</keyword>
<keyword evidence="3" id="KW-0067">ATP-binding</keyword>
<accession>J9GQF5</accession>
<dbReference type="AlphaFoldDB" id="J9GQF5"/>
<keyword evidence="1 6" id="KW-0436">Ligase</keyword>
<dbReference type="Pfam" id="PF00749">
    <property type="entry name" value="tRNA-synt_1c"/>
    <property type="match status" value="1"/>
</dbReference>
<dbReference type="GO" id="GO:0005524">
    <property type="term" value="F:ATP binding"/>
    <property type="evidence" value="ECO:0007669"/>
    <property type="project" value="UniProtKB-KW"/>
</dbReference>
<evidence type="ECO:0000256" key="3">
    <source>
        <dbReference type="ARBA" id="ARBA00022840"/>
    </source>
</evidence>
<feature type="domain" description="Glutamyl/glutaminyl-tRNA synthetase class Ib catalytic" evidence="5">
    <location>
        <begin position="2"/>
        <end position="95"/>
    </location>
</feature>
<dbReference type="EMBL" id="AMCI01002605">
    <property type="protein sequence ID" value="EJX02290.1"/>
    <property type="molecule type" value="Genomic_DNA"/>
</dbReference>